<dbReference type="EMBL" id="DF836496">
    <property type="protein sequence ID" value="GAN08485.1"/>
    <property type="molecule type" value="Genomic_DNA"/>
</dbReference>
<name>A0A0C9LWG5_9FUNG</name>
<dbReference type="AlphaFoldDB" id="A0A0C9LWG5"/>
<protein>
    <recommendedName>
        <fullName evidence="3">Cysteine-rich transmembrane CYSTM domain-containing protein</fullName>
    </recommendedName>
</protein>
<accession>A0A0C9LWG5</accession>
<keyword evidence="2" id="KW-1185">Reference proteome</keyword>
<evidence type="ECO:0008006" key="3">
    <source>
        <dbReference type="Google" id="ProtNLM"/>
    </source>
</evidence>
<dbReference type="OrthoDB" id="2277559at2759"/>
<dbReference type="Proteomes" id="UP000053815">
    <property type="component" value="Unassembled WGS sequence"/>
</dbReference>
<evidence type="ECO:0000313" key="2">
    <source>
        <dbReference type="Proteomes" id="UP000053815"/>
    </source>
</evidence>
<evidence type="ECO:0000313" key="1">
    <source>
        <dbReference type="EMBL" id="GAN08485.1"/>
    </source>
</evidence>
<sequence>MSQPITEIPMATVANHPSAAATYPTLNQMSTDGALQVPDQTVGQCEHHRQEDAGSPSFLLRLRGGGGCITDCLAAIGCCCICEECCC</sequence>
<proteinExistence type="predicted"/>
<organism evidence="1">
    <name type="scientific">Mucor ambiguus</name>
    <dbReference type="NCBI Taxonomy" id="91626"/>
    <lineage>
        <taxon>Eukaryota</taxon>
        <taxon>Fungi</taxon>
        <taxon>Fungi incertae sedis</taxon>
        <taxon>Mucoromycota</taxon>
        <taxon>Mucoromycotina</taxon>
        <taxon>Mucoromycetes</taxon>
        <taxon>Mucorales</taxon>
        <taxon>Mucorineae</taxon>
        <taxon>Mucoraceae</taxon>
        <taxon>Mucor</taxon>
    </lineage>
</organism>
<reference evidence="1" key="1">
    <citation type="submission" date="2014-09" db="EMBL/GenBank/DDBJ databases">
        <title>Draft genome sequence of an oleaginous Mucoromycotina fungus Mucor ambiguus NBRC6742.</title>
        <authorList>
            <person name="Takeda I."/>
            <person name="Yamane N."/>
            <person name="Morita T."/>
            <person name="Tamano K."/>
            <person name="Machida M."/>
            <person name="Baker S."/>
            <person name="Koike H."/>
        </authorList>
    </citation>
    <scope>NUCLEOTIDE SEQUENCE</scope>
    <source>
        <strain evidence="1">NBRC 6742</strain>
    </source>
</reference>
<gene>
    <name evidence="1" type="ORF">MAM1_0207d07997</name>
</gene>